<proteinExistence type="predicted"/>
<reference evidence="3" key="1">
    <citation type="journal article" date="2019" name="Int. J. Syst. Evol. Microbiol.">
        <title>The Global Catalogue of Microorganisms (GCM) 10K type strain sequencing project: providing services to taxonomists for standard genome sequencing and annotation.</title>
        <authorList>
            <consortium name="The Broad Institute Genomics Platform"/>
            <consortium name="The Broad Institute Genome Sequencing Center for Infectious Disease"/>
            <person name="Wu L."/>
            <person name="Ma J."/>
        </authorList>
    </citation>
    <scope>NUCLEOTIDE SEQUENCE [LARGE SCALE GENOMIC DNA]</scope>
    <source>
        <strain evidence="3">CCUG 54522</strain>
    </source>
</reference>
<evidence type="ECO:0000256" key="1">
    <source>
        <dbReference type="SAM" id="MobiDB-lite"/>
    </source>
</evidence>
<dbReference type="EMBL" id="JBHSRJ010000004">
    <property type="protein sequence ID" value="MFC6043534.1"/>
    <property type="molecule type" value="Genomic_DNA"/>
</dbReference>
<gene>
    <name evidence="2" type="ORF">ACFPYL_10635</name>
</gene>
<feature type="region of interest" description="Disordered" evidence="1">
    <location>
        <begin position="1"/>
        <end position="48"/>
    </location>
</feature>
<comment type="caution">
    <text evidence="2">The sequence shown here is derived from an EMBL/GenBank/DDBJ whole genome shotgun (WGS) entry which is preliminary data.</text>
</comment>
<dbReference type="Proteomes" id="UP001596135">
    <property type="component" value="Unassembled WGS sequence"/>
</dbReference>
<feature type="compositionally biased region" description="Basic and acidic residues" evidence="1">
    <location>
        <begin position="1"/>
        <end position="13"/>
    </location>
</feature>
<evidence type="ECO:0000313" key="3">
    <source>
        <dbReference type="Proteomes" id="UP001596135"/>
    </source>
</evidence>
<sequence length="48" mass="5387">MSKKDEPTDRPDNTSENEPPRPTIADYDSVPFSNDEKGINFSAIETDD</sequence>
<dbReference type="RefSeq" id="WP_379153666.1">
    <property type="nucleotide sequence ID" value="NZ_JBHSRJ010000004.1"/>
</dbReference>
<organism evidence="2 3">
    <name type="scientific">Nocardioides hankookensis</name>
    <dbReference type="NCBI Taxonomy" id="443157"/>
    <lineage>
        <taxon>Bacteria</taxon>
        <taxon>Bacillati</taxon>
        <taxon>Actinomycetota</taxon>
        <taxon>Actinomycetes</taxon>
        <taxon>Propionibacteriales</taxon>
        <taxon>Nocardioidaceae</taxon>
        <taxon>Nocardioides</taxon>
    </lineage>
</organism>
<accession>A0ABW1LIM6</accession>
<protein>
    <submittedName>
        <fullName evidence="2">Uncharacterized protein</fullName>
    </submittedName>
</protein>
<evidence type="ECO:0000313" key="2">
    <source>
        <dbReference type="EMBL" id="MFC6043534.1"/>
    </source>
</evidence>
<keyword evidence="3" id="KW-1185">Reference proteome</keyword>
<name>A0ABW1LIM6_9ACTN</name>